<protein>
    <submittedName>
        <fullName evidence="1">36455_t:CDS:1</fullName>
    </submittedName>
</protein>
<dbReference type="EMBL" id="CAJVQB010020648">
    <property type="protein sequence ID" value="CAG8795015.1"/>
    <property type="molecule type" value="Genomic_DNA"/>
</dbReference>
<sequence length="120" mass="14084">SELNHLRNTIIKELQKKLKNHYRAIGEQVFSMHCSENAFVGIFGSYITHYSPCGSFYLCNFRRENAVETIGLMFKNNQWYKCDYGDGQCSFVRFYSPENKILETNNKLQRQKKKLSPNGE</sequence>
<accession>A0ABN7VRU4</accession>
<evidence type="ECO:0000313" key="2">
    <source>
        <dbReference type="Proteomes" id="UP000789901"/>
    </source>
</evidence>
<feature type="non-terminal residue" evidence="1">
    <location>
        <position position="1"/>
    </location>
</feature>
<reference evidence="1 2" key="1">
    <citation type="submission" date="2021-06" db="EMBL/GenBank/DDBJ databases">
        <authorList>
            <person name="Kallberg Y."/>
            <person name="Tangrot J."/>
            <person name="Rosling A."/>
        </authorList>
    </citation>
    <scope>NUCLEOTIDE SEQUENCE [LARGE SCALE GENOMIC DNA]</scope>
    <source>
        <strain evidence="1 2">120-4 pot B 10/14</strain>
    </source>
</reference>
<comment type="caution">
    <text evidence="1">The sequence shown here is derived from an EMBL/GenBank/DDBJ whole genome shotgun (WGS) entry which is preliminary data.</text>
</comment>
<keyword evidence="2" id="KW-1185">Reference proteome</keyword>
<proteinExistence type="predicted"/>
<gene>
    <name evidence="1" type="ORF">GMARGA_LOCUS21897</name>
</gene>
<evidence type="ECO:0000313" key="1">
    <source>
        <dbReference type="EMBL" id="CAG8795015.1"/>
    </source>
</evidence>
<name>A0ABN7VRU4_GIGMA</name>
<organism evidence="1 2">
    <name type="scientific">Gigaspora margarita</name>
    <dbReference type="NCBI Taxonomy" id="4874"/>
    <lineage>
        <taxon>Eukaryota</taxon>
        <taxon>Fungi</taxon>
        <taxon>Fungi incertae sedis</taxon>
        <taxon>Mucoromycota</taxon>
        <taxon>Glomeromycotina</taxon>
        <taxon>Glomeromycetes</taxon>
        <taxon>Diversisporales</taxon>
        <taxon>Gigasporaceae</taxon>
        <taxon>Gigaspora</taxon>
    </lineage>
</organism>
<dbReference type="Proteomes" id="UP000789901">
    <property type="component" value="Unassembled WGS sequence"/>
</dbReference>